<dbReference type="RefSeq" id="WP_055081909.1">
    <property type="nucleotide sequence ID" value="NZ_CXSU01000005.1"/>
</dbReference>
<evidence type="ECO:0000256" key="2">
    <source>
        <dbReference type="ARBA" id="ARBA00023015"/>
    </source>
</evidence>
<dbReference type="AlphaFoldDB" id="A0A0M6YE84"/>
<evidence type="ECO:0000256" key="3">
    <source>
        <dbReference type="ARBA" id="ARBA00023125"/>
    </source>
</evidence>
<dbReference type="STRING" id="420998.JDO7802_00292"/>
<evidence type="ECO:0000256" key="4">
    <source>
        <dbReference type="ARBA" id="ARBA00023163"/>
    </source>
</evidence>
<dbReference type="PANTHER" id="PTHR30537:SF74">
    <property type="entry name" value="HTH-TYPE TRANSCRIPTIONAL REGULATOR TRPI"/>
    <property type="match status" value="1"/>
</dbReference>
<dbReference type="OrthoDB" id="9813056at2"/>
<dbReference type="SUPFAM" id="SSF46785">
    <property type="entry name" value="Winged helix' DNA-binding domain"/>
    <property type="match status" value="1"/>
</dbReference>
<evidence type="ECO:0000256" key="1">
    <source>
        <dbReference type="ARBA" id="ARBA00009437"/>
    </source>
</evidence>
<dbReference type="InterPro" id="IPR005119">
    <property type="entry name" value="LysR_subst-bd"/>
</dbReference>
<dbReference type="GO" id="GO:0006351">
    <property type="term" value="P:DNA-templated transcription"/>
    <property type="evidence" value="ECO:0007669"/>
    <property type="project" value="TreeGrafter"/>
</dbReference>
<dbReference type="Pfam" id="PF03466">
    <property type="entry name" value="LysR_substrate"/>
    <property type="match status" value="1"/>
</dbReference>
<dbReference type="GO" id="GO:0043565">
    <property type="term" value="F:sequence-specific DNA binding"/>
    <property type="evidence" value="ECO:0007669"/>
    <property type="project" value="TreeGrafter"/>
</dbReference>
<keyword evidence="2" id="KW-0805">Transcription regulation</keyword>
<dbReference type="InterPro" id="IPR000847">
    <property type="entry name" value="LysR_HTH_N"/>
</dbReference>
<dbReference type="EMBL" id="CXSU01000005">
    <property type="protein sequence ID" value="CTQ48290.1"/>
    <property type="molecule type" value="Genomic_DNA"/>
</dbReference>
<dbReference type="PROSITE" id="PS50931">
    <property type="entry name" value="HTH_LYSR"/>
    <property type="match status" value="1"/>
</dbReference>
<evidence type="ECO:0000259" key="5">
    <source>
        <dbReference type="PROSITE" id="PS50931"/>
    </source>
</evidence>
<sequence length="293" mass="31832">MNWADLPSLPALRAFETAARLGGFSPAARELNVTPAAIAQHVRTVEAHLETALVQRDGRGIAVTDAGLRLADGLSQGFAAIADAVDQLRADQAIRPLSLAVTPGFAAEWLMPRLGDFWMRHPDIQVNILPDVGLADLRSDGVDMAIRWGDGAWPGVNSELLTEGDFWVVAHPRLLGGRKVGTLEEVRHLPWLLEHYVLERRDLLAQAGLNPDDLTVKVMATNALSLAGALNGLGVAVMSRPVVEREVAAGNLVRICDLTEAPLGYHMVTLPGRRSERLRILRKWLRAQVTTAV</sequence>
<dbReference type="Proteomes" id="UP000049222">
    <property type="component" value="Unassembled WGS sequence"/>
</dbReference>
<dbReference type="Gene3D" id="3.40.190.10">
    <property type="entry name" value="Periplasmic binding protein-like II"/>
    <property type="match status" value="2"/>
</dbReference>
<dbReference type="Gene3D" id="1.10.10.10">
    <property type="entry name" value="Winged helix-like DNA-binding domain superfamily/Winged helix DNA-binding domain"/>
    <property type="match status" value="1"/>
</dbReference>
<name>A0A0M6YE84_9RHOB</name>
<keyword evidence="7" id="KW-1185">Reference proteome</keyword>
<dbReference type="Pfam" id="PF00126">
    <property type="entry name" value="HTH_1"/>
    <property type="match status" value="1"/>
</dbReference>
<dbReference type="InterPro" id="IPR036388">
    <property type="entry name" value="WH-like_DNA-bd_sf"/>
</dbReference>
<evidence type="ECO:0000313" key="7">
    <source>
        <dbReference type="Proteomes" id="UP000049222"/>
    </source>
</evidence>
<dbReference type="PANTHER" id="PTHR30537">
    <property type="entry name" value="HTH-TYPE TRANSCRIPTIONAL REGULATOR"/>
    <property type="match status" value="1"/>
</dbReference>
<organism evidence="6 7">
    <name type="scientific">Jannaschia donghaensis</name>
    <dbReference type="NCBI Taxonomy" id="420998"/>
    <lineage>
        <taxon>Bacteria</taxon>
        <taxon>Pseudomonadati</taxon>
        <taxon>Pseudomonadota</taxon>
        <taxon>Alphaproteobacteria</taxon>
        <taxon>Rhodobacterales</taxon>
        <taxon>Roseobacteraceae</taxon>
        <taxon>Jannaschia</taxon>
    </lineage>
</organism>
<gene>
    <name evidence="6" type="primary">gcvA_1</name>
    <name evidence="6" type="ORF">JDO7802_00292</name>
</gene>
<dbReference type="InterPro" id="IPR036390">
    <property type="entry name" value="WH_DNA-bd_sf"/>
</dbReference>
<feature type="domain" description="HTH lysR-type" evidence="5">
    <location>
        <begin position="7"/>
        <end position="64"/>
    </location>
</feature>
<dbReference type="SUPFAM" id="SSF53850">
    <property type="entry name" value="Periplasmic binding protein-like II"/>
    <property type="match status" value="1"/>
</dbReference>
<dbReference type="InterPro" id="IPR058163">
    <property type="entry name" value="LysR-type_TF_proteobact-type"/>
</dbReference>
<dbReference type="GO" id="GO:0003700">
    <property type="term" value="F:DNA-binding transcription factor activity"/>
    <property type="evidence" value="ECO:0007669"/>
    <property type="project" value="InterPro"/>
</dbReference>
<keyword evidence="4" id="KW-0804">Transcription</keyword>
<comment type="similarity">
    <text evidence="1">Belongs to the LysR transcriptional regulatory family.</text>
</comment>
<reference evidence="6 7" key="1">
    <citation type="submission" date="2015-07" db="EMBL/GenBank/DDBJ databases">
        <authorList>
            <person name="Noorani M."/>
        </authorList>
    </citation>
    <scope>NUCLEOTIDE SEQUENCE [LARGE SCALE GENOMIC DNA]</scope>
    <source>
        <strain evidence="6 7">CECT 7802</strain>
    </source>
</reference>
<keyword evidence="3" id="KW-0238">DNA-binding</keyword>
<proteinExistence type="inferred from homology"/>
<accession>A0A0M6YE84</accession>
<evidence type="ECO:0000313" key="6">
    <source>
        <dbReference type="EMBL" id="CTQ48290.1"/>
    </source>
</evidence>
<protein>
    <submittedName>
        <fullName evidence="6">Gcv operon activator</fullName>
    </submittedName>
</protein>